<keyword evidence="1 4" id="KW-0808">Transferase</keyword>
<dbReference type="Gene3D" id="1.10.10.10">
    <property type="entry name" value="Winged helix-like DNA-binding domain superfamily/Winged helix DNA-binding domain"/>
    <property type="match status" value="1"/>
</dbReference>
<dbReference type="PANTHER" id="PTHR13947">
    <property type="entry name" value="GNAT FAMILY N-ACETYLTRANSFERASE"/>
    <property type="match status" value="1"/>
</dbReference>
<comment type="caution">
    <text evidence="4">The sequence shown here is derived from an EMBL/GenBank/DDBJ whole genome shotgun (WGS) entry which is preliminary data.</text>
</comment>
<dbReference type="SMART" id="SM00347">
    <property type="entry name" value="HTH_MARR"/>
    <property type="match status" value="1"/>
</dbReference>
<feature type="domain" description="N-acetyltransferase" evidence="3">
    <location>
        <begin position="159"/>
        <end position="313"/>
    </location>
</feature>
<dbReference type="InterPro" id="IPR000182">
    <property type="entry name" value="GNAT_dom"/>
</dbReference>
<dbReference type="SUPFAM" id="SSF55729">
    <property type="entry name" value="Acyl-CoA N-acyltransferases (Nat)"/>
    <property type="match status" value="1"/>
</dbReference>
<dbReference type="PROSITE" id="PS51186">
    <property type="entry name" value="GNAT"/>
    <property type="match status" value="1"/>
</dbReference>
<dbReference type="RefSeq" id="WP_154788404.1">
    <property type="nucleotide sequence ID" value="NZ_WMBB01000006.1"/>
</dbReference>
<dbReference type="Gene3D" id="3.40.630.30">
    <property type="match status" value="1"/>
</dbReference>
<evidence type="ECO:0000259" key="3">
    <source>
        <dbReference type="PROSITE" id="PS51186"/>
    </source>
</evidence>
<dbReference type="CDD" id="cd00090">
    <property type="entry name" value="HTH_ARSR"/>
    <property type="match status" value="1"/>
</dbReference>
<accession>A0A6I3L0A3</accession>
<evidence type="ECO:0000313" key="5">
    <source>
        <dbReference type="Proteomes" id="UP000432464"/>
    </source>
</evidence>
<dbReference type="CDD" id="cd04301">
    <property type="entry name" value="NAT_SF"/>
    <property type="match status" value="1"/>
</dbReference>
<dbReference type="InterPro" id="IPR036390">
    <property type="entry name" value="WH_DNA-bd_sf"/>
</dbReference>
<evidence type="ECO:0000256" key="1">
    <source>
        <dbReference type="ARBA" id="ARBA00022679"/>
    </source>
</evidence>
<dbReference type="Pfam" id="PF12802">
    <property type="entry name" value="MarR_2"/>
    <property type="match status" value="1"/>
</dbReference>
<dbReference type="InterPro" id="IPR036388">
    <property type="entry name" value="WH-like_DNA-bd_sf"/>
</dbReference>
<organism evidence="4 5">
    <name type="scientific">Nocardia aurantiaca</name>
    <dbReference type="NCBI Taxonomy" id="2675850"/>
    <lineage>
        <taxon>Bacteria</taxon>
        <taxon>Bacillati</taxon>
        <taxon>Actinomycetota</taxon>
        <taxon>Actinomycetes</taxon>
        <taxon>Mycobacteriales</taxon>
        <taxon>Nocardiaceae</taxon>
        <taxon>Nocardia</taxon>
    </lineage>
</organism>
<dbReference type="InterPro" id="IPR016181">
    <property type="entry name" value="Acyl_CoA_acyltransferase"/>
</dbReference>
<keyword evidence="5" id="KW-1185">Reference proteome</keyword>
<dbReference type="Proteomes" id="UP000432464">
    <property type="component" value="Unassembled WGS sequence"/>
</dbReference>
<dbReference type="InterPro" id="IPR000835">
    <property type="entry name" value="HTH_MarR-typ"/>
</dbReference>
<feature type="domain" description="HTH marR-type" evidence="2">
    <location>
        <begin position="1"/>
        <end position="149"/>
    </location>
</feature>
<sequence>MAVETAERPVEARHIAAVRAFNRRYTRIIGVLQGGMVGTEHSLTEGRILFELAHFGATEVADLRLALELDAGYLSRILAKFEERGLVARRRSEADGRRQVVELTEAGRTAFTVLDQRTQQQIGNLLIPHSPLVRTRLVGAMRTIEQILDSEAEPNPAGVVLREPRPGDHGWVIQRNAVLYAEEFGWNGEYEALVAKIVADWLNSHDPQRERAWIAEYGGAPVGCVYCMRADDATARLRLLLVEPSARGLGVGSALVDECLRFAAEAGYTEMVLWTNSVLDSARHIYQRAGFELVESNPHHSFGVDLVGQTWRRGLGREEDPAR</sequence>
<protein>
    <submittedName>
        <fullName evidence="4">GNAT family N-acetyltransferase</fullName>
    </submittedName>
</protein>
<reference evidence="4 5" key="1">
    <citation type="submission" date="2019-11" db="EMBL/GenBank/DDBJ databases">
        <title>Nocardia sp. nov. CT2-14 isolated from soil.</title>
        <authorList>
            <person name="Kanchanasin P."/>
            <person name="Tanasupawat S."/>
            <person name="Yuki M."/>
            <person name="Kudo T."/>
        </authorList>
    </citation>
    <scope>NUCLEOTIDE SEQUENCE [LARGE SCALE GENOMIC DNA]</scope>
    <source>
        <strain evidence="4 5">CT2-14</strain>
    </source>
</reference>
<dbReference type="EMBL" id="WMBB01000006">
    <property type="protein sequence ID" value="MTE13954.1"/>
    <property type="molecule type" value="Genomic_DNA"/>
</dbReference>
<dbReference type="PANTHER" id="PTHR13947:SF37">
    <property type="entry name" value="LD18367P"/>
    <property type="match status" value="1"/>
</dbReference>
<evidence type="ECO:0000259" key="2">
    <source>
        <dbReference type="PROSITE" id="PS50995"/>
    </source>
</evidence>
<gene>
    <name evidence="4" type="ORF">GLP40_14400</name>
</gene>
<dbReference type="PROSITE" id="PS50995">
    <property type="entry name" value="HTH_MARR_2"/>
    <property type="match status" value="1"/>
</dbReference>
<dbReference type="AlphaFoldDB" id="A0A6I3L0A3"/>
<dbReference type="InterPro" id="IPR050769">
    <property type="entry name" value="NAT_camello-type"/>
</dbReference>
<dbReference type="GO" id="GO:0008080">
    <property type="term" value="F:N-acetyltransferase activity"/>
    <property type="evidence" value="ECO:0007669"/>
    <property type="project" value="InterPro"/>
</dbReference>
<proteinExistence type="predicted"/>
<evidence type="ECO:0000313" key="4">
    <source>
        <dbReference type="EMBL" id="MTE13954.1"/>
    </source>
</evidence>
<dbReference type="InterPro" id="IPR011991">
    <property type="entry name" value="ArsR-like_HTH"/>
</dbReference>
<dbReference type="GO" id="GO:0003700">
    <property type="term" value="F:DNA-binding transcription factor activity"/>
    <property type="evidence" value="ECO:0007669"/>
    <property type="project" value="InterPro"/>
</dbReference>
<name>A0A6I3L0A3_9NOCA</name>
<dbReference type="SUPFAM" id="SSF46785">
    <property type="entry name" value="Winged helix' DNA-binding domain"/>
    <property type="match status" value="1"/>
</dbReference>
<dbReference type="Pfam" id="PF00583">
    <property type="entry name" value="Acetyltransf_1"/>
    <property type="match status" value="1"/>
</dbReference>